<evidence type="ECO:0000256" key="5">
    <source>
        <dbReference type="ARBA" id="ARBA00023054"/>
    </source>
</evidence>
<dbReference type="InterPro" id="IPR040468">
    <property type="entry name" value="TRAF3IP1_N"/>
</dbReference>
<evidence type="ECO:0000256" key="6">
    <source>
        <dbReference type="ARBA" id="ARBA00023212"/>
    </source>
</evidence>
<dbReference type="InterPro" id="IPR042576">
    <property type="entry name" value="TRAF3IP1_N_sf"/>
</dbReference>
<dbReference type="RefSeq" id="XP_010701841.1">
    <property type="nucleotide sequence ID" value="XM_010703539.1"/>
</dbReference>
<reference evidence="11 12" key="1">
    <citation type="journal article" date="2015" name="Sci. Rep.">
        <title>The genome of Leishmania panamensis: insights into genomics of the L. (Viannia) subgenus.</title>
        <authorList>
            <person name="Llanes A."/>
            <person name="Restrepo C.M."/>
            <person name="Vecchio G.D."/>
            <person name="Anguizola F.J."/>
            <person name="Lleonart R."/>
        </authorList>
    </citation>
    <scope>NUCLEOTIDE SEQUENCE [LARGE SCALE GENOMIC DNA]</scope>
    <source>
        <strain evidence="11 12">MHOM/PA/94/PSC-1</strain>
    </source>
</reference>
<keyword evidence="5" id="KW-0175">Coiled coil</keyword>
<proteinExistence type="inferred from homology"/>
<keyword evidence="7" id="KW-0966">Cell projection</keyword>
<keyword evidence="4" id="KW-0970">Cilium biogenesis/degradation</keyword>
<accession>A0A088RYM1</accession>
<dbReference type="InterPro" id="IPR018799">
    <property type="entry name" value="TRAF3IP1"/>
</dbReference>
<dbReference type="GO" id="GO:0030992">
    <property type="term" value="C:intraciliary transport particle B"/>
    <property type="evidence" value="ECO:0007669"/>
    <property type="project" value="TreeGrafter"/>
</dbReference>
<dbReference type="Gene3D" id="1.10.418.50">
    <property type="entry name" value="Microtubule-binding protein MIP-T3"/>
    <property type="match status" value="1"/>
</dbReference>
<dbReference type="Pfam" id="PF10243">
    <property type="entry name" value="MIP-T3"/>
    <property type="match status" value="1"/>
</dbReference>
<dbReference type="FunFam" id="1.10.418.50:FF:000001">
    <property type="entry name" value="TRAF3-interacting protein 1 isoform X1"/>
    <property type="match status" value="1"/>
</dbReference>
<dbReference type="GO" id="GO:0008017">
    <property type="term" value="F:microtubule binding"/>
    <property type="evidence" value="ECO:0007669"/>
    <property type="project" value="InterPro"/>
</dbReference>
<organism evidence="11 12">
    <name type="scientific">Leishmania panamensis</name>
    <dbReference type="NCBI Taxonomy" id="5679"/>
    <lineage>
        <taxon>Eukaryota</taxon>
        <taxon>Discoba</taxon>
        <taxon>Euglenozoa</taxon>
        <taxon>Kinetoplastea</taxon>
        <taxon>Metakinetoplastina</taxon>
        <taxon>Trypanosomatida</taxon>
        <taxon>Trypanosomatidae</taxon>
        <taxon>Leishmaniinae</taxon>
        <taxon>Leishmania</taxon>
        <taxon>Leishmania guyanensis species complex</taxon>
    </lineage>
</organism>
<keyword evidence="6" id="KW-0206">Cytoskeleton</keyword>
<sequence>MSGEVDFWTATIAAYQPLQLPSPELSEKLLKRPPFRFIHDIVCSIDARFAAYDHVIPVALRNSAQVDTKEKKIEYLTILIQYINKLMKVEIDVNPKKIVSGHEPEKTNVFLQYLASCIGYAQQDKAAQAASAPGQNSTALAFSSPSTAAASFSTHLTQGNLSLHPPSSLDRMKSCSMSPTERRNFHASALDEAAKFNKKLNGYSLNLNLNDQRDVRAEGESIVRMWNELVSPMAETKPSHLPLEALETAIKRQIETTKMMQELLSENDRIIDKLESLVT</sequence>
<protein>
    <recommendedName>
        <fullName evidence="9">TRAF3-interacting protein 1</fullName>
    </recommendedName>
</protein>
<gene>
    <name evidence="11" type="ORF">LPMP_321550</name>
</gene>
<dbReference type="GO" id="GO:0005930">
    <property type="term" value="C:axoneme"/>
    <property type="evidence" value="ECO:0007669"/>
    <property type="project" value="UniProtKB-SubCell"/>
</dbReference>
<evidence type="ECO:0000256" key="7">
    <source>
        <dbReference type="ARBA" id="ARBA00023273"/>
    </source>
</evidence>
<evidence type="ECO:0000256" key="1">
    <source>
        <dbReference type="ARBA" id="ARBA00004120"/>
    </source>
</evidence>
<evidence type="ECO:0000256" key="4">
    <source>
        <dbReference type="ARBA" id="ARBA00022794"/>
    </source>
</evidence>
<dbReference type="EMBL" id="CP009401">
    <property type="protein sequence ID" value="AIO01041.1"/>
    <property type="molecule type" value="Genomic_DNA"/>
</dbReference>
<keyword evidence="12" id="KW-1185">Reference proteome</keyword>
<feature type="domain" description="TRAF3-interacting protein 1 N-terminal" evidence="10">
    <location>
        <begin position="8"/>
        <end position="117"/>
    </location>
</feature>
<name>A0A088RYM1_LEIPA</name>
<dbReference type="VEuPathDB" id="TriTrypDB:LPMP_321550"/>
<keyword evidence="3" id="KW-0963">Cytoplasm</keyword>
<evidence type="ECO:0000313" key="11">
    <source>
        <dbReference type="EMBL" id="AIO01041.1"/>
    </source>
</evidence>
<evidence type="ECO:0000313" key="12">
    <source>
        <dbReference type="Proteomes" id="UP000063063"/>
    </source>
</evidence>
<dbReference type="eggNOG" id="KOG3809">
    <property type="taxonomic scope" value="Eukaryota"/>
</dbReference>
<dbReference type="GO" id="GO:0048731">
    <property type="term" value="P:system development"/>
    <property type="evidence" value="ECO:0007669"/>
    <property type="project" value="UniProtKB-ARBA"/>
</dbReference>
<dbReference type="AlphaFoldDB" id="A0A088RYM1"/>
<evidence type="ECO:0000256" key="9">
    <source>
        <dbReference type="ARBA" id="ARBA00070492"/>
    </source>
</evidence>
<dbReference type="PANTHER" id="PTHR31363">
    <property type="entry name" value="TRAF3-INTERACTING PROTEIN 1"/>
    <property type="match status" value="1"/>
</dbReference>
<dbReference type="GO" id="GO:0060271">
    <property type="term" value="P:cilium assembly"/>
    <property type="evidence" value="ECO:0007669"/>
    <property type="project" value="TreeGrafter"/>
</dbReference>
<dbReference type="PANTHER" id="PTHR31363:SF1">
    <property type="entry name" value="TRAF3-INTERACTING PROTEIN 1 N-TERMINAL DOMAIN-CONTAINING PROTEIN"/>
    <property type="match status" value="1"/>
</dbReference>
<dbReference type="VEuPathDB" id="TriTrypDB:LPAL13_320021100"/>
<dbReference type="GO" id="GO:0070507">
    <property type="term" value="P:regulation of microtubule cytoskeleton organization"/>
    <property type="evidence" value="ECO:0007669"/>
    <property type="project" value="TreeGrafter"/>
</dbReference>
<evidence type="ECO:0000256" key="8">
    <source>
        <dbReference type="ARBA" id="ARBA00043971"/>
    </source>
</evidence>
<dbReference type="GO" id="GO:0042073">
    <property type="term" value="P:intraciliary transport"/>
    <property type="evidence" value="ECO:0007669"/>
    <property type="project" value="TreeGrafter"/>
</dbReference>
<dbReference type="GeneID" id="22577896"/>
<evidence type="ECO:0000256" key="3">
    <source>
        <dbReference type="ARBA" id="ARBA00022490"/>
    </source>
</evidence>
<evidence type="ECO:0000256" key="2">
    <source>
        <dbReference type="ARBA" id="ARBA00004430"/>
    </source>
</evidence>
<comment type="subcellular location">
    <subcellularLocation>
        <location evidence="2">Cytoplasm</location>
        <location evidence="2">Cytoskeleton</location>
        <location evidence="2">Cilium axoneme</location>
    </subcellularLocation>
    <subcellularLocation>
        <location evidence="1">Cytoplasm</location>
        <location evidence="1">Cytoskeleton</location>
        <location evidence="1">Cilium basal body</location>
    </subcellularLocation>
</comment>
<dbReference type="OrthoDB" id="10258914at2759"/>
<dbReference type="Proteomes" id="UP000063063">
    <property type="component" value="Chromosome 32"/>
</dbReference>
<dbReference type="KEGG" id="lpan:LPMP_321550"/>
<dbReference type="GO" id="GO:0048513">
    <property type="term" value="P:animal organ development"/>
    <property type="evidence" value="ECO:0007669"/>
    <property type="project" value="UniProtKB-ARBA"/>
</dbReference>
<evidence type="ECO:0000259" key="10">
    <source>
        <dbReference type="Pfam" id="PF10243"/>
    </source>
</evidence>
<dbReference type="GO" id="GO:0036064">
    <property type="term" value="C:ciliary basal body"/>
    <property type="evidence" value="ECO:0007669"/>
    <property type="project" value="TreeGrafter"/>
</dbReference>
<comment type="similarity">
    <text evidence="8">Belongs to the TRAF3IP1 family.</text>
</comment>